<reference evidence="10" key="1">
    <citation type="submission" date="2014-02" db="EMBL/GenBank/DDBJ databases">
        <authorList>
            <person name="Genoscope - CEA"/>
        </authorList>
    </citation>
    <scope>NUCLEOTIDE SEQUENCE</scope>
    <source>
        <strain evidence="10">LS3</strain>
    </source>
</reference>
<dbReference type="InterPro" id="IPR004813">
    <property type="entry name" value="OPT"/>
</dbReference>
<evidence type="ECO:0000256" key="2">
    <source>
        <dbReference type="ARBA" id="ARBA00008807"/>
    </source>
</evidence>
<dbReference type="PANTHER" id="PTHR22601">
    <property type="entry name" value="ISP4 LIKE PROTEIN"/>
    <property type="match status" value="1"/>
</dbReference>
<feature type="transmembrane region" description="Helical" evidence="9">
    <location>
        <begin position="427"/>
        <end position="453"/>
    </location>
</feature>
<evidence type="ECO:0000256" key="6">
    <source>
        <dbReference type="ARBA" id="ARBA00022927"/>
    </source>
</evidence>
<dbReference type="InterPro" id="IPR004648">
    <property type="entry name" value="Oligpept_transpt"/>
</dbReference>
<dbReference type="PhylomeDB" id="A0A060T538"/>
<evidence type="ECO:0000256" key="7">
    <source>
        <dbReference type="ARBA" id="ARBA00022989"/>
    </source>
</evidence>
<keyword evidence="5" id="KW-0571">Peptide transport</keyword>
<feature type="transmembrane region" description="Helical" evidence="9">
    <location>
        <begin position="749"/>
        <end position="766"/>
    </location>
</feature>
<dbReference type="NCBIfam" id="TIGR00728">
    <property type="entry name" value="OPT_sfam"/>
    <property type="match status" value="1"/>
</dbReference>
<evidence type="ECO:0000256" key="9">
    <source>
        <dbReference type="SAM" id="Phobius"/>
    </source>
</evidence>
<evidence type="ECO:0000256" key="3">
    <source>
        <dbReference type="ARBA" id="ARBA00022448"/>
    </source>
</evidence>
<dbReference type="GO" id="GO:0035673">
    <property type="term" value="F:oligopeptide transmembrane transporter activity"/>
    <property type="evidence" value="ECO:0007669"/>
    <property type="project" value="InterPro"/>
</dbReference>
<feature type="transmembrane region" description="Helical" evidence="9">
    <location>
        <begin position="853"/>
        <end position="873"/>
    </location>
</feature>
<feature type="transmembrane region" description="Helical" evidence="9">
    <location>
        <begin position="569"/>
        <end position="589"/>
    </location>
</feature>
<feature type="transmembrane region" description="Helical" evidence="9">
    <location>
        <begin position="595"/>
        <end position="615"/>
    </location>
</feature>
<keyword evidence="4 9" id="KW-0812">Transmembrane</keyword>
<proteinExistence type="inferred from homology"/>
<keyword evidence="3" id="KW-0813">Transport</keyword>
<keyword evidence="7 9" id="KW-1133">Transmembrane helix</keyword>
<reference evidence="10" key="2">
    <citation type="submission" date="2014-06" db="EMBL/GenBank/DDBJ databases">
        <title>The complete genome of Blastobotrys (Arxula) adeninivorans LS3 - a yeast of biotechnological interest.</title>
        <authorList>
            <person name="Kunze G."/>
            <person name="Gaillardin C."/>
            <person name="Czernicka M."/>
            <person name="Durrens P."/>
            <person name="Martin T."/>
            <person name="Boer E."/>
            <person name="Gabaldon T."/>
            <person name="Cruz J."/>
            <person name="Talla E."/>
            <person name="Marck C."/>
            <person name="Goffeau A."/>
            <person name="Barbe V."/>
            <person name="Baret P."/>
            <person name="Baronian K."/>
            <person name="Beier S."/>
            <person name="Bleykasten C."/>
            <person name="Bode R."/>
            <person name="Casaregola S."/>
            <person name="Despons L."/>
            <person name="Fairhead C."/>
            <person name="Giersberg M."/>
            <person name="Gierski P."/>
            <person name="Hahnel U."/>
            <person name="Hartmann A."/>
            <person name="Jankowska D."/>
            <person name="Jubin C."/>
            <person name="Jung P."/>
            <person name="Lafontaine I."/>
            <person name="Leh-Louis V."/>
            <person name="Lemaire M."/>
            <person name="Marcet-Houben M."/>
            <person name="Mascher M."/>
            <person name="Morel G."/>
            <person name="Richard G.-F."/>
            <person name="Riechen J."/>
            <person name="Sacerdot C."/>
            <person name="Sarkar A."/>
            <person name="Savel G."/>
            <person name="Schacherer J."/>
            <person name="Sherman D."/>
            <person name="Straub M.-L."/>
            <person name="Stein N."/>
            <person name="Thierry A."/>
            <person name="Trautwein-Schult A."/>
            <person name="Westhof E."/>
            <person name="Worch S."/>
            <person name="Dujon B."/>
            <person name="Souciet J.-L."/>
            <person name="Wincker P."/>
            <person name="Scholz U."/>
            <person name="Neuveglise N."/>
        </authorList>
    </citation>
    <scope>NUCLEOTIDE SEQUENCE</scope>
    <source>
        <strain evidence="10">LS3</strain>
    </source>
</reference>
<evidence type="ECO:0000313" key="10">
    <source>
        <dbReference type="EMBL" id="CDP35939.1"/>
    </source>
</evidence>
<keyword evidence="8 9" id="KW-0472">Membrane</keyword>
<dbReference type="GO" id="GO:0016020">
    <property type="term" value="C:membrane"/>
    <property type="evidence" value="ECO:0007669"/>
    <property type="project" value="UniProtKB-SubCell"/>
</dbReference>
<comment type="subcellular location">
    <subcellularLocation>
        <location evidence="1">Membrane</location>
        <topology evidence="1">Multi-pass membrane protein</topology>
    </subcellularLocation>
</comment>
<evidence type="ECO:0000256" key="4">
    <source>
        <dbReference type="ARBA" id="ARBA00022692"/>
    </source>
</evidence>
<dbReference type="AlphaFoldDB" id="A0A060T538"/>
<evidence type="ECO:0000256" key="8">
    <source>
        <dbReference type="ARBA" id="ARBA00023136"/>
    </source>
</evidence>
<dbReference type="EMBL" id="HG937692">
    <property type="protein sequence ID" value="CDP35939.1"/>
    <property type="molecule type" value="Genomic_DNA"/>
</dbReference>
<evidence type="ECO:0000256" key="1">
    <source>
        <dbReference type="ARBA" id="ARBA00004141"/>
    </source>
</evidence>
<dbReference type="NCBIfam" id="TIGR00727">
    <property type="entry name" value="ISP4_OPT"/>
    <property type="match status" value="1"/>
</dbReference>
<organism evidence="10">
    <name type="scientific">Blastobotrys adeninivorans</name>
    <name type="common">Yeast</name>
    <name type="synonym">Arxula adeninivorans</name>
    <dbReference type="NCBI Taxonomy" id="409370"/>
    <lineage>
        <taxon>Eukaryota</taxon>
        <taxon>Fungi</taxon>
        <taxon>Dikarya</taxon>
        <taxon>Ascomycota</taxon>
        <taxon>Saccharomycotina</taxon>
        <taxon>Dipodascomycetes</taxon>
        <taxon>Dipodascales</taxon>
        <taxon>Trichomonascaceae</taxon>
        <taxon>Blastobotrys</taxon>
    </lineage>
</organism>
<sequence>MHQTAPFDRPILAKERTAPKWGDTMLQSTPSRAINPPHAKLWQERPNSNMGDVIIEEVVDDGGVRREKDDLRDHCREVTSEITAELLEIIAPNGEHEYALEKIGSLSEQEAIDIIIQGIKDHENDWNFPSDMKQRMTRLLEGPKAYGPDYDRDLRIDAYLLRYSSPYPEVRSVTDPIDDPNIPVETVRAYFLGIAWAVIGTFVSTFFNSRFPAISLSSSVIQILLYPCAKVLEFILPDWGITIRGKRHSLNPGPWTFKEQMFATITYNVAIYTTNTYVMVLVQRVFYKSSFVNYGYQVFLTLFVQCFGMGFAGILRRFSVYPVRAIWPYCLPTIAMNRALLKPEKKEVINGWKVSRFRFFYLAFGGMFLYYWLPGYLFTALSAFNWTTWISPNNFNLAAITGSQSGLGFNPWTTFDWNVATSSYQALSIPFFSTTHMYIGAIIGGLIIVGMYYKNIYWTSYLPINSSSAFANDATPYDVTKVVENNQLNEKLYQDYSPPFYSAGYILTLGANFAFYPMFFLYVMGNQWIIIKQAYVDFYRGIRYGKGNFEGKLDYHSRNIARYKEVPDWWFLLILLLCVVLSIIFVHVYPMDTPTWLIFLVVGISILFMVPQTVLQSTTGTNLSLSTLLQVFTGYLLPNNPQAFLFSNALGGWAIVGYSENYVMDQKMGHYTGIAPRAVFRSQLSAIIITIFVAVSTEDWVLNNVPGLCTADQPSRFTCAGDGQPLYANSLMWGLLGSKRVFGALYPNLKWGFLVGFVASVFFLALERVGPVVGQKLRLRAMAKYSPEKYAKFEKYFYKPLSLTQHFNPVLLLQGLEHWAPSNLAYKTPGFYLSVIFMFFIRRRYMAWWQKYNYVLSAALTAGVAFAALLIYFSTQYHPKPLNWWGNTVSSAGLDGAGVGRLPLPDRGYFGPEKGSFP</sequence>
<evidence type="ECO:0000256" key="5">
    <source>
        <dbReference type="ARBA" id="ARBA00022856"/>
    </source>
</evidence>
<feature type="transmembrane region" description="Helical" evidence="9">
    <location>
        <begin position="261"/>
        <end position="282"/>
    </location>
</feature>
<protein>
    <submittedName>
        <fullName evidence="10">ARAD1B01254p</fullName>
    </submittedName>
</protein>
<keyword evidence="6" id="KW-0653">Protein transport</keyword>
<feature type="transmembrane region" description="Helical" evidence="9">
    <location>
        <begin position="294"/>
        <end position="315"/>
    </location>
</feature>
<feature type="transmembrane region" description="Helical" evidence="9">
    <location>
        <begin position="220"/>
        <end position="241"/>
    </location>
</feature>
<dbReference type="GO" id="GO:0015031">
    <property type="term" value="P:protein transport"/>
    <property type="evidence" value="ECO:0007669"/>
    <property type="project" value="UniProtKB-KW"/>
</dbReference>
<feature type="transmembrane region" description="Helical" evidence="9">
    <location>
        <begin position="500"/>
        <end position="523"/>
    </location>
</feature>
<dbReference type="Pfam" id="PF03169">
    <property type="entry name" value="OPT"/>
    <property type="match status" value="1"/>
</dbReference>
<comment type="similarity">
    <text evidence="2">Belongs to the oligopeptide OPT transporter family.</text>
</comment>
<gene>
    <name evidence="10" type="ORF">GNLVRS02_ARAD1B01254g</name>
</gene>
<accession>A0A060T538</accession>
<name>A0A060T538_BLAAD</name>
<feature type="transmembrane region" description="Helical" evidence="9">
    <location>
        <begin position="360"/>
        <end position="383"/>
    </location>
</feature>
<feature type="transmembrane region" description="Helical" evidence="9">
    <location>
        <begin position="189"/>
        <end position="208"/>
    </location>
</feature>